<evidence type="ECO:0000313" key="3">
    <source>
        <dbReference type="Proteomes" id="UP000244081"/>
    </source>
</evidence>
<feature type="transmembrane region" description="Helical" evidence="1">
    <location>
        <begin position="268"/>
        <end position="289"/>
    </location>
</feature>
<feature type="transmembrane region" description="Helical" evidence="1">
    <location>
        <begin position="369"/>
        <end position="395"/>
    </location>
</feature>
<feature type="transmembrane region" description="Helical" evidence="1">
    <location>
        <begin position="135"/>
        <end position="153"/>
    </location>
</feature>
<reference evidence="2 3" key="1">
    <citation type="submission" date="2018-04" db="EMBL/GenBank/DDBJ databases">
        <title>Genomic Encyclopedia of Archaeal and Bacterial Type Strains, Phase II (KMG-II): from individual species to whole genera.</title>
        <authorList>
            <person name="Goeker M."/>
        </authorList>
    </citation>
    <scope>NUCLEOTIDE SEQUENCE [LARGE SCALE GENOMIC DNA]</scope>
    <source>
        <strain evidence="2 3">DSM 23382</strain>
    </source>
</reference>
<sequence length="484" mass="51868">MPTDTVQSVETDAAGQFAAGEEQQSRGLARLAFGFTKLAEKYFPDAFIFVILTTIVVALADLAVGAHPLEIASGFGSGFWSLIPFTLQMAMVAITGFVVASSPPCSKLIAKLASVPMTGPQATAWVAFVSMGASYLNWALSLVLGGLLVRAIARRTDLRMDYRCASAAAYLGLGSTWALGLSSSSAMLQANPASLPASISQISGVIPLSETIFLWQSVALYFVLMICSVVVFYFASPRGAQVKTAADLGVDVFDEFAAPQKQERPGDWFEFTPVLPILIVLLAVGYFWSEFSTKGVLGTVSSLNNYNFFFLMLGLLLHKNIRSFLTAVTKAVPTTTGVIIQFPFYGAIAAMLTHVAGSDGVTISHHLSALFVSIANEDVFPIVIGIYSAILGFLVPSGGGKWIIEAPYVLQAAKDIHAHMGWAVQVYNAAEALPNLINPFWMLPLLGIVKLQAKDIVGFTFTQLLVSAPIVFFLLWFFGETLAG</sequence>
<feature type="transmembrane region" description="Helical" evidence="1">
    <location>
        <begin position="165"/>
        <end position="188"/>
    </location>
</feature>
<feature type="transmembrane region" description="Helical" evidence="1">
    <location>
        <begin position="456"/>
        <end position="478"/>
    </location>
</feature>
<feature type="transmembrane region" description="Helical" evidence="1">
    <location>
        <begin position="78"/>
        <end position="100"/>
    </location>
</feature>
<gene>
    <name evidence="2" type="ORF">C8N35_1011468</name>
</gene>
<dbReference type="OrthoDB" id="9342495at2"/>
<feature type="transmembrane region" description="Helical" evidence="1">
    <location>
        <begin position="213"/>
        <end position="235"/>
    </location>
</feature>
<dbReference type="InterPro" id="IPR006160">
    <property type="entry name" value="SCFA_transpt_AtoE"/>
</dbReference>
<dbReference type="GO" id="GO:0005886">
    <property type="term" value="C:plasma membrane"/>
    <property type="evidence" value="ECO:0007669"/>
    <property type="project" value="TreeGrafter"/>
</dbReference>
<proteinExistence type="predicted"/>
<evidence type="ECO:0000256" key="1">
    <source>
        <dbReference type="SAM" id="Phobius"/>
    </source>
</evidence>
<keyword evidence="1" id="KW-0472">Membrane</keyword>
<feature type="transmembrane region" description="Helical" evidence="1">
    <location>
        <begin position="295"/>
        <end position="317"/>
    </location>
</feature>
<comment type="caution">
    <text evidence="2">The sequence shown here is derived from an EMBL/GenBank/DDBJ whole genome shotgun (WGS) entry which is preliminary data.</text>
</comment>
<dbReference type="AlphaFoldDB" id="A0A2T5VI26"/>
<protein>
    <submittedName>
        <fullName evidence="2">Short-chain fatty acids transporter</fullName>
    </submittedName>
</protein>
<feature type="transmembrane region" description="Helical" evidence="1">
    <location>
        <begin position="46"/>
        <end position="66"/>
    </location>
</feature>
<dbReference type="PANTHER" id="PTHR41983:SF2">
    <property type="entry name" value="SHORT-CHAIN FATTY ACID TRANSPORTER-RELATED"/>
    <property type="match status" value="1"/>
</dbReference>
<accession>A0A2T5VI26</accession>
<dbReference type="Proteomes" id="UP000244081">
    <property type="component" value="Unassembled WGS sequence"/>
</dbReference>
<dbReference type="RefSeq" id="WP_107988847.1">
    <property type="nucleotide sequence ID" value="NZ_QAYG01000001.1"/>
</dbReference>
<dbReference type="EMBL" id="QAYG01000001">
    <property type="protein sequence ID" value="PTW63415.1"/>
    <property type="molecule type" value="Genomic_DNA"/>
</dbReference>
<dbReference type="PANTHER" id="PTHR41983">
    <property type="entry name" value="SHORT-CHAIN FATTY ACID TRANSPORTER-RELATED"/>
    <property type="match status" value="1"/>
</dbReference>
<dbReference type="Pfam" id="PF02667">
    <property type="entry name" value="SCFA_trans"/>
    <property type="match status" value="1"/>
</dbReference>
<organism evidence="2 3">
    <name type="scientific">Breoghania corrubedonensis</name>
    <dbReference type="NCBI Taxonomy" id="665038"/>
    <lineage>
        <taxon>Bacteria</taxon>
        <taxon>Pseudomonadati</taxon>
        <taxon>Pseudomonadota</taxon>
        <taxon>Alphaproteobacteria</taxon>
        <taxon>Hyphomicrobiales</taxon>
        <taxon>Stappiaceae</taxon>
        <taxon>Breoghania</taxon>
    </lineage>
</organism>
<feature type="transmembrane region" description="Helical" evidence="1">
    <location>
        <begin position="338"/>
        <end position="357"/>
    </location>
</feature>
<name>A0A2T5VI26_9HYPH</name>
<keyword evidence="1" id="KW-1133">Transmembrane helix</keyword>
<keyword evidence="1" id="KW-0812">Transmembrane</keyword>
<keyword evidence="3" id="KW-1185">Reference proteome</keyword>
<evidence type="ECO:0000313" key="2">
    <source>
        <dbReference type="EMBL" id="PTW63415.1"/>
    </source>
</evidence>